<comment type="subcellular location">
    <subcellularLocation>
        <location evidence="1">Membrane</location>
        <topology evidence="1">Multi-pass membrane protein</topology>
    </subcellularLocation>
</comment>
<organism evidence="8 9">
    <name type="scientific">Streptomyces cadmiisoli</name>
    <dbReference type="NCBI Taxonomy" id="2184053"/>
    <lineage>
        <taxon>Bacteria</taxon>
        <taxon>Bacillati</taxon>
        <taxon>Actinomycetota</taxon>
        <taxon>Actinomycetes</taxon>
        <taxon>Kitasatosporales</taxon>
        <taxon>Streptomycetaceae</taxon>
        <taxon>Streptomyces</taxon>
        <taxon>Streptomyces aurantiacus group</taxon>
    </lineage>
</organism>
<keyword evidence="4 7" id="KW-1133">Transmembrane helix</keyword>
<dbReference type="GO" id="GO:0015123">
    <property type="term" value="F:acetate transmembrane transporter activity"/>
    <property type="evidence" value="ECO:0007669"/>
    <property type="project" value="TreeGrafter"/>
</dbReference>
<dbReference type="GO" id="GO:0005886">
    <property type="term" value="C:plasma membrane"/>
    <property type="evidence" value="ECO:0007669"/>
    <property type="project" value="TreeGrafter"/>
</dbReference>
<feature type="region of interest" description="Disordered" evidence="6">
    <location>
        <begin position="205"/>
        <end position="228"/>
    </location>
</feature>
<proteinExistence type="inferred from homology"/>
<evidence type="ECO:0000256" key="4">
    <source>
        <dbReference type="ARBA" id="ARBA00022989"/>
    </source>
</evidence>
<accession>A0A2Z4JF01</accession>
<dbReference type="AlphaFoldDB" id="A0A2Z4JF01"/>
<feature type="transmembrane region" description="Helical" evidence="7">
    <location>
        <begin position="154"/>
        <end position="178"/>
    </location>
</feature>
<dbReference type="InterPro" id="IPR000791">
    <property type="entry name" value="Gpr1/Fun34/SatP-like"/>
</dbReference>
<dbReference type="EMBL" id="CP030074">
    <property type="protein sequence ID" value="AWW43418.1"/>
    <property type="molecule type" value="Genomic_DNA"/>
</dbReference>
<keyword evidence="9" id="KW-1185">Reference proteome</keyword>
<evidence type="ECO:0000313" key="8">
    <source>
        <dbReference type="EMBL" id="AWW43418.1"/>
    </source>
</evidence>
<gene>
    <name evidence="8" type="ORF">DN051_43450</name>
</gene>
<dbReference type="InterPro" id="IPR051633">
    <property type="entry name" value="AceTr"/>
</dbReference>
<dbReference type="Pfam" id="PF01184">
    <property type="entry name" value="Gpr1_Fun34_YaaH"/>
    <property type="match status" value="1"/>
</dbReference>
<dbReference type="RefSeq" id="WP_112443228.1">
    <property type="nucleotide sequence ID" value="NZ_CP030074.1"/>
</dbReference>
<sequence>MAAPARPLPSPDAAPLGLAGFGTTTFMLSFFYVGIDPSLTPAVFPVALFFGGVIQLIAGWVEFRQGSTFGATAFSSYGAFWIAYAVYGMAVEPRLPPDQVHIANGLFNLPWAVLTLYLTVATLRISGVLLAAFMCATVTFTLFTAANFMQSPGVFQWAGGFGFLTALIAWYASFAALINGTWGRHLVPTFPDPGKRLAHLAHHKSRPHSITASAGEKEAGDEYSGYRR</sequence>
<feature type="transmembrane region" description="Helical" evidence="7">
    <location>
        <begin position="12"/>
        <end position="35"/>
    </location>
</feature>
<evidence type="ECO:0000256" key="3">
    <source>
        <dbReference type="ARBA" id="ARBA00022692"/>
    </source>
</evidence>
<dbReference type="PANTHER" id="PTHR31123:SF1">
    <property type="entry name" value="ACCUMULATION OF DYADS PROTEIN 2-RELATED"/>
    <property type="match status" value="1"/>
</dbReference>
<reference evidence="9" key="1">
    <citation type="submission" date="2018-06" db="EMBL/GenBank/DDBJ databases">
        <authorList>
            <person name="Li K."/>
        </authorList>
    </citation>
    <scope>NUCLEOTIDE SEQUENCE [LARGE SCALE GENOMIC DNA]</scope>
    <source>
        <strain evidence="9">ZFG47</strain>
        <plasmid evidence="9">unnamed1</plasmid>
    </source>
</reference>
<comment type="similarity">
    <text evidence="2">Belongs to the acetate uptake transporter (AceTr) (TC 2.A.96) family.</text>
</comment>
<evidence type="ECO:0000256" key="2">
    <source>
        <dbReference type="ARBA" id="ARBA00005587"/>
    </source>
</evidence>
<feature type="transmembrane region" description="Helical" evidence="7">
    <location>
        <begin position="68"/>
        <end position="90"/>
    </location>
</feature>
<keyword evidence="8" id="KW-0614">Plasmid</keyword>
<feature type="transmembrane region" description="Helical" evidence="7">
    <location>
        <begin position="41"/>
        <end position="61"/>
    </location>
</feature>
<geneLocation type="plasmid" evidence="8 9">
    <name>unnamed1</name>
</geneLocation>
<evidence type="ECO:0000256" key="5">
    <source>
        <dbReference type="ARBA" id="ARBA00023136"/>
    </source>
</evidence>
<keyword evidence="5 7" id="KW-0472">Membrane</keyword>
<feature type="transmembrane region" description="Helical" evidence="7">
    <location>
        <begin position="102"/>
        <end position="120"/>
    </location>
</feature>
<evidence type="ECO:0000256" key="6">
    <source>
        <dbReference type="SAM" id="MobiDB-lite"/>
    </source>
</evidence>
<dbReference type="PANTHER" id="PTHR31123">
    <property type="entry name" value="ACCUMULATION OF DYADS PROTEIN 2-RELATED"/>
    <property type="match status" value="1"/>
</dbReference>
<feature type="transmembrane region" description="Helical" evidence="7">
    <location>
        <begin position="127"/>
        <end position="148"/>
    </location>
</feature>
<dbReference type="NCBIfam" id="NF038013">
    <property type="entry name" value="AceTr_1"/>
    <property type="match status" value="1"/>
</dbReference>
<protein>
    <submittedName>
        <fullName evidence="8">Uncharacterized protein</fullName>
    </submittedName>
</protein>
<evidence type="ECO:0000256" key="7">
    <source>
        <dbReference type="SAM" id="Phobius"/>
    </source>
</evidence>
<evidence type="ECO:0000256" key="1">
    <source>
        <dbReference type="ARBA" id="ARBA00004141"/>
    </source>
</evidence>
<name>A0A2Z4JF01_9ACTN</name>
<dbReference type="KEGG" id="scad:DN051_43450"/>
<evidence type="ECO:0000313" key="9">
    <source>
        <dbReference type="Proteomes" id="UP000249616"/>
    </source>
</evidence>
<keyword evidence="3 7" id="KW-0812">Transmembrane</keyword>
<dbReference type="Proteomes" id="UP000249616">
    <property type="component" value="Plasmid unnamed1"/>
</dbReference>